<dbReference type="SUPFAM" id="SSF47090">
    <property type="entry name" value="PGBD-like"/>
    <property type="match status" value="1"/>
</dbReference>
<name>A0AA41QB00_9MICO</name>
<dbReference type="Pfam" id="PF01471">
    <property type="entry name" value="PG_binding_1"/>
    <property type="match status" value="1"/>
</dbReference>
<dbReference type="Proteomes" id="UP001165405">
    <property type="component" value="Unassembled WGS sequence"/>
</dbReference>
<evidence type="ECO:0000313" key="3">
    <source>
        <dbReference type="EMBL" id="MCF4119948.1"/>
    </source>
</evidence>
<dbReference type="InterPro" id="IPR036365">
    <property type="entry name" value="PGBD-like_sf"/>
</dbReference>
<dbReference type="RefSeq" id="WP_236087661.1">
    <property type="nucleotide sequence ID" value="NZ_JAKGSG010000011.1"/>
</dbReference>
<dbReference type="AlphaFoldDB" id="A0AA41QB00"/>
<organism evidence="3 4">
    <name type="scientific">Antribacter soli</name>
    <dbReference type="NCBI Taxonomy" id="2910976"/>
    <lineage>
        <taxon>Bacteria</taxon>
        <taxon>Bacillati</taxon>
        <taxon>Actinomycetota</taxon>
        <taxon>Actinomycetes</taxon>
        <taxon>Micrococcales</taxon>
        <taxon>Promicromonosporaceae</taxon>
        <taxon>Antribacter</taxon>
    </lineage>
</organism>
<reference evidence="3" key="1">
    <citation type="submission" date="2022-01" db="EMBL/GenBank/DDBJ databases">
        <title>Antribacter sp. nov., isolated from Guizhou of China.</title>
        <authorList>
            <person name="Chengliang C."/>
            <person name="Ya Z."/>
        </authorList>
    </citation>
    <scope>NUCLEOTIDE SEQUENCE</scope>
    <source>
        <strain evidence="3">KLBMP 9083</strain>
    </source>
</reference>
<accession>A0AA41QB00</accession>
<evidence type="ECO:0000256" key="1">
    <source>
        <dbReference type="SAM" id="Phobius"/>
    </source>
</evidence>
<protein>
    <submittedName>
        <fullName evidence="3">Peptidoglycan-binding protein</fullName>
    </submittedName>
</protein>
<keyword evidence="1" id="KW-0472">Membrane</keyword>
<keyword evidence="1" id="KW-0812">Transmembrane</keyword>
<dbReference type="InterPro" id="IPR002477">
    <property type="entry name" value="Peptidoglycan-bd-like"/>
</dbReference>
<keyword evidence="1" id="KW-1133">Transmembrane helix</keyword>
<comment type="caution">
    <text evidence="3">The sequence shown here is derived from an EMBL/GenBank/DDBJ whole genome shotgun (WGS) entry which is preliminary data.</text>
</comment>
<feature type="domain" description="Peptidoglycan binding-like" evidence="2">
    <location>
        <begin position="53"/>
        <end position="104"/>
    </location>
</feature>
<sequence length="181" mass="19132">MAERSTGLVHIAGIVVGVALVAYMVSFGDQARNGWTDRDRVGACDNIAGDTAGGEVLAVQSVLWAVEGYEPVDSKWDRGTENATRAFQSYAGLPADGCVADPTWVTMRALAVSICAPGHDCGGPDHRIALASPVEPREAWFAAADCDWGTYVLPGVARSPVSSGQTYAFREDELEPLGCKD</sequence>
<dbReference type="Gene3D" id="1.10.101.10">
    <property type="entry name" value="PGBD-like superfamily/PGBD"/>
    <property type="match status" value="1"/>
</dbReference>
<feature type="transmembrane region" description="Helical" evidence="1">
    <location>
        <begin position="6"/>
        <end position="25"/>
    </location>
</feature>
<evidence type="ECO:0000259" key="2">
    <source>
        <dbReference type="Pfam" id="PF01471"/>
    </source>
</evidence>
<keyword evidence="4" id="KW-1185">Reference proteome</keyword>
<gene>
    <name evidence="3" type="ORF">L1785_03050</name>
</gene>
<proteinExistence type="predicted"/>
<dbReference type="EMBL" id="JAKGSG010000011">
    <property type="protein sequence ID" value="MCF4119948.1"/>
    <property type="molecule type" value="Genomic_DNA"/>
</dbReference>
<dbReference type="InterPro" id="IPR036366">
    <property type="entry name" value="PGBDSf"/>
</dbReference>
<evidence type="ECO:0000313" key="4">
    <source>
        <dbReference type="Proteomes" id="UP001165405"/>
    </source>
</evidence>